<dbReference type="GO" id="GO:0030686">
    <property type="term" value="C:90S preribosome"/>
    <property type="evidence" value="ECO:0007669"/>
    <property type="project" value="TreeGrafter"/>
</dbReference>
<dbReference type="GO" id="GO:0022627">
    <property type="term" value="C:cytosolic small ribosomal subunit"/>
    <property type="evidence" value="ECO:0007669"/>
    <property type="project" value="TreeGrafter"/>
</dbReference>
<dbReference type="GO" id="GO:0003735">
    <property type="term" value="F:structural constituent of ribosome"/>
    <property type="evidence" value="ECO:0007669"/>
    <property type="project" value="InterPro"/>
</dbReference>
<reference evidence="5" key="1">
    <citation type="submission" date="2025-08" db="UniProtKB">
        <authorList>
            <consortium name="Ensembl"/>
        </authorList>
    </citation>
    <scope>IDENTIFICATION</scope>
</reference>
<proteinExistence type="inferred from homology"/>
<dbReference type="Ensembl" id="ENSMMMT00000027935.1">
    <property type="protein sequence ID" value="ENSMMMP00000024676.1"/>
    <property type="gene ID" value="ENSMMMG00000021598.1"/>
</dbReference>
<evidence type="ECO:0000313" key="5">
    <source>
        <dbReference type="Ensembl" id="ENSMMMP00000024676.1"/>
    </source>
</evidence>
<evidence type="ECO:0000256" key="3">
    <source>
        <dbReference type="ARBA" id="ARBA00023274"/>
    </source>
</evidence>
<dbReference type="GeneTree" id="ENSGT00390000014122"/>
<dbReference type="GO" id="GO:0032040">
    <property type="term" value="C:small-subunit processome"/>
    <property type="evidence" value="ECO:0007669"/>
    <property type="project" value="TreeGrafter"/>
</dbReference>
<evidence type="ECO:0000256" key="1">
    <source>
        <dbReference type="ARBA" id="ARBA00007820"/>
    </source>
</evidence>
<dbReference type="AlphaFoldDB" id="A0A8C6A766"/>
<name>A0A8C6A766_MARMA</name>
<dbReference type="GO" id="GO:0006364">
    <property type="term" value="P:rRNA processing"/>
    <property type="evidence" value="ECO:0007669"/>
    <property type="project" value="TreeGrafter"/>
</dbReference>
<dbReference type="GO" id="GO:0042274">
    <property type="term" value="P:ribosomal small subunit biogenesis"/>
    <property type="evidence" value="ECO:0007669"/>
    <property type="project" value="TreeGrafter"/>
</dbReference>
<evidence type="ECO:0000256" key="2">
    <source>
        <dbReference type="ARBA" id="ARBA00022980"/>
    </source>
</evidence>
<dbReference type="InterPro" id="IPR000554">
    <property type="entry name" value="Ribosomal_eS7"/>
</dbReference>
<keyword evidence="6" id="KW-1185">Reference proteome</keyword>
<keyword evidence="3 4" id="KW-0687">Ribonucleoprotein</keyword>
<dbReference type="PANTHER" id="PTHR11278:SF0">
    <property type="entry name" value="SMALL RIBOSOMAL SUBUNIT PROTEIN ES7"/>
    <property type="match status" value="1"/>
</dbReference>
<dbReference type="PANTHER" id="PTHR11278">
    <property type="entry name" value="40S RIBOSOMAL PROTEIN S7"/>
    <property type="match status" value="1"/>
</dbReference>
<evidence type="ECO:0000256" key="4">
    <source>
        <dbReference type="RuleBase" id="RU364105"/>
    </source>
</evidence>
<sequence length="187" mass="21299">LFSSSHFNFFMKIMKPIAQKPNGQQELLKLEINLDFKAQLWEFNSTTVKGTEFGGGQKAIIIFVPVPQLKSSHNIKVRLVHELEKKFSGKHMVSIAQIILPKPIQKKKKKKSHLKNRQKHPKSCTLTSLLKSNCGQEDLMKLDGSQLIKVHLDKAQNNVEPKDKTFSGACKKLTSKDINSEFPEFQM</sequence>
<comment type="similarity">
    <text evidence="1 4">Belongs to the eukaryotic ribosomal protein eS7 family.</text>
</comment>
<protein>
    <recommendedName>
        <fullName evidence="4">40S ribosomal protein S7</fullName>
    </recommendedName>
</protein>
<reference evidence="5" key="2">
    <citation type="submission" date="2025-09" db="UniProtKB">
        <authorList>
            <consortium name="Ensembl"/>
        </authorList>
    </citation>
    <scope>IDENTIFICATION</scope>
</reference>
<dbReference type="GO" id="GO:0006412">
    <property type="term" value="P:translation"/>
    <property type="evidence" value="ECO:0007669"/>
    <property type="project" value="InterPro"/>
</dbReference>
<organism evidence="5 6">
    <name type="scientific">Marmota marmota marmota</name>
    <name type="common">Alpine marmot</name>
    <dbReference type="NCBI Taxonomy" id="9994"/>
    <lineage>
        <taxon>Eukaryota</taxon>
        <taxon>Metazoa</taxon>
        <taxon>Chordata</taxon>
        <taxon>Craniata</taxon>
        <taxon>Vertebrata</taxon>
        <taxon>Euteleostomi</taxon>
        <taxon>Mammalia</taxon>
        <taxon>Eutheria</taxon>
        <taxon>Euarchontoglires</taxon>
        <taxon>Glires</taxon>
        <taxon>Rodentia</taxon>
        <taxon>Sciuromorpha</taxon>
        <taxon>Sciuridae</taxon>
        <taxon>Xerinae</taxon>
        <taxon>Marmotini</taxon>
        <taxon>Marmota</taxon>
    </lineage>
</organism>
<keyword evidence="2 4" id="KW-0689">Ribosomal protein</keyword>
<evidence type="ECO:0000313" key="6">
    <source>
        <dbReference type="Proteomes" id="UP000694407"/>
    </source>
</evidence>
<dbReference type="Proteomes" id="UP000694407">
    <property type="component" value="Unplaced"/>
</dbReference>
<accession>A0A8C6A766</accession>
<dbReference type="Pfam" id="PF01251">
    <property type="entry name" value="Ribosomal_S7e"/>
    <property type="match status" value="1"/>
</dbReference>